<keyword evidence="2" id="KW-0812">Transmembrane</keyword>
<gene>
    <name evidence="3" type="ORF">OE88DRAFT_1715986</name>
</gene>
<feature type="transmembrane region" description="Helical" evidence="2">
    <location>
        <begin position="38"/>
        <end position="59"/>
    </location>
</feature>
<evidence type="ECO:0000256" key="2">
    <source>
        <dbReference type="SAM" id="Phobius"/>
    </source>
</evidence>
<reference evidence="3 4" key="1">
    <citation type="journal article" date="2019" name="Nat. Ecol. Evol.">
        <title>Megaphylogeny resolves global patterns of mushroom evolution.</title>
        <authorList>
            <person name="Varga T."/>
            <person name="Krizsan K."/>
            <person name="Foldi C."/>
            <person name="Dima B."/>
            <person name="Sanchez-Garcia M."/>
            <person name="Sanchez-Ramirez S."/>
            <person name="Szollosi G.J."/>
            <person name="Szarkandi J.G."/>
            <person name="Papp V."/>
            <person name="Albert L."/>
            <person name="Andreopoulos W."/>
            <person name="Angelini C."/>
            <person name="Antonin V."/>
            <person name="Barry K.W."/>
            <person name="Bougher N.L."/>
            <person name="Buchanan P."/>
            <person name="Buyck B."/>
            <person name="Bense V."/>
            <person name="Catcheside P."/>
            <person name="Chovatia M."/>
            <person name="Cooper J."/>
            <person name="Damon W."/>
            <person name="Desjardin D."/>
            <person name="Finy P."/>
            <person name="Geml J."/>
            <person name="Haridas S."/>
            <person name="Hughes K."/>
            <person name="Justo A."/>
            <person name="Karasinski D."/>
            <person name="Kautmanova I."/>
            <person name="Kiss B."/>
            <person name="Kocsube S."/>
            <person name="Kotiranta H."/>
            <person name="LaButti K.M."/>
            <person name="Lechner B.E."/>
            <person name="Liimatainen K."/>
            <person name="Lipzen A."/>
            <person name="Lukacs Z."/>
            <person name="Mihaltcheva S."/>
            <person name="Morgado L.N."/>
            <person name="Niskanen T."/>
            <person name="Noordeloos M.E."/>
            <person name="Ohm R.A."/>
            <person name="Ortiz-Santana B."/>
            <person name="Ovrebo C."/>
            <person name="Racz N."/>
            <person name="Riley R."/>
            <person name="Savchenko A."/>
            <person name="Shiryaev A."/>
            <person name="Soop K."/>
            <person name="Spirin V."/>
            <person name="Szebenyi C."/>
            <person name="Tomsovsky M."/>
            <person name="Tulloss R.E."/>
            <person name="Uehling J."/>
            <person name="Grigoriev I.V."/>
            <person name="Vagvolgyi C."/>
            <person name="Papp T."/>
            <person name="Martin F.M."/>
            <person name="Miettinen O."/>
            <person name="Hibbett D.S."/>
            <person name="Nagy L.G."/>
        </authorList>
    </citation>
    <scope>NUCLEOTIDE SEQUENCE [LARGE SCALE GENOMIC DNA]</scope>
    <source>
        <strain evidence="3 4">OMC1185</strain>
    </source>
</reference>
<accession>A0A5C3NIT8</accession>
<feature type="compositionally biased region" description="Basic and acidic residues" evidence="1">
    <location>
        <begin position="560"/>
        <end position="575"/>
    </location>
</feature>
<dbReference type="AlphaFoldDB" id="A0A5C3NIT8"/>
<keyword evidence="2" id="KW-1133">Transmembrane helix</keyword>
<dbReference type="InterPro" id="IPR026749">
    <property type="entry name" value="Tmem135"/>
</dbReference>
<dbReference type="PANTHER" id="PTHR12459:SF15">
    <property type="entry name" value="TRANSMEMBRANE PROTEIN 135"/>
    <property type="match status" value="1"/>
</dbReference>
<dbReference type="PANTHER" id="PTHR12459">
    <property type="entry name" value="TRANSMEMBRANE PROTEIN 135-RELATED"/>
    <property type="match status" value="1"/>
</dbReference>
<keyword evidence="4" id="KW-1185">Reference proteome</keyword>
<sequence length="575" mass="63494">MAKPFFFSQTAMKAVNTVEDYLLSLPQDHPLQISLRTYGLALTLSLAPVVLPFITTATSRRGRAKLGGLKALKRALRRELGVTGFAFAITTAIGGGASLQHLWKVLEAEVDDERDPDERTALSNALRSAGELLRRVSTACNLTPARKAFLCNAGTSLIALVLLQSRKRANRQAPIPLTPPFPFTQLPPGVPRRNGPPPTLDLTLLMFVRAMDVGVQACLLKYANSASPGKEQEAKERRRKLIRHSDALLFWMSSARIMWCFFYQPERLPRSYVKWITSLADIDSRLVYTLRAIRSRDWVYGKKSPKLLTSMAEDIGIPKSWGDAARLPPHGGPAADHAWKALGVPGRTGVGGLPCEIVHGGMDRKSCTANATRRGAKAFLEALAIYLPVHFLPMIVTRPSALLKLSTLLRRLLSALRSATFLSAFVSSIWLSVCLTRTLLLARLFPSVSHNFWDGPYGCIMAGCLACGSSIWIEEGRRRGEMALYVLPRAVRSCLSDGWVRSGNKSTMIAERLAFVLSLSTLLTTAVHRPDVLRGLHRWTLDFILRGPNAALLNRRRKIEPRSDSKGADNTRSNE</sequence>
<feature type="region of interest" description="Disordered" evidence="1">
    <location>
        <begin position="556"/>
        <end position="575"/>
    </location>
</feature>
<evidence type="ECO:0000313" key="4">
    <source>
        <dbReference type="Proteomes" id="UP000305948"/>
    </source>
</evidence>
<dbReference type="Proteomes" id="UP000305948">
    <property type="component" value="Unassembled WGS sequence"/>
</dbReference>
<organism evidence="3 4">
    <name type="scientific">Heliocybe sulcata</name>
    <dbReference type="NCBI Taxonomy" id="5364"/>
    <lineage>
        <taxon>Eukaryota</taxon>
        <taxon>Fungi</taxon>
        <taxon>Dikarya</taxon>
        <taxon>Basidiomycota</taxon>
        <taxon>Agaricomycotina</taxon>
        <taxon>Agaricomycetes</taxon>
        <taxon>Gloeophyllales</taxon>
        <taxon>Gloeophyllaceae</taxon>
        <taxon>Heliocybe</taxon>
    </lineage>
</organism>
<evidence type="ECO:0000313" key="3">
    <source>
        <dbReference type="EMBL" id="TFK57302.1"/>
    </source>
</evidence>
<evidence type="ECO:0000256" key="1">
    <source>
        <dbReference type="SAM" id="MobiDB-lite"/>
    </source>
</evidence>
<name>A0A5C3NIT8_9AGAM</name>
<evidence type="ECO:0008006" key="5">
    <source>
        <dbReference type="Google" id="ProtNLM"/>
    </source>
</evidence>
<keyword evidence="2" id="KW-0472">Membrane</keyword>
<dbReference type="EMBL" id="ML213503">
    <property type="protein sequence ID" value="TFK57302.1"/>
    <property type="molecule type" value="Genomic_DNA"/>
</dbReference>
<feature type="transmembrane region" description="Helical" evidence="2">
    <location>
        <begin position="80"/>
        <end position="103"/>
    </location>
</feature>
<protein>
    <recommendedName>
        <fullName evidence="5">Transmembrane protein 135 N-terminal domain-containing protein</fullName>
    </recommendedName>
</protein>
<proteinExistence type="predicted"/>
<dbReference type="OrthoDB" id="4021778at2759"/>